<evidence type="ECO:0000256" key="1">
    <source>
        <dbReference type="ARBA" id="ARBA00022491"/>
    </source>
</evidence>
<dbReference type="AlphaFoldDB" id="D8J7A6"/>
<dbReference type="PRINTS" id="PR00455">
    <property type="entry name" value="HTHTETR"/>
</dbReference>
<dbReference type="SUPFAM" id="SSF48498">
    <property type="entry name" value="Tetracyclin repressor-like, C-terminal domain"/>
    <property type="match status" value="1"/>
</dbReference>
<dbReference type="GeneID" id="9418408"/>
<dbReference type="EMBL" id="AOHV01000042">
    <property type="protein sequence ID" value="ELY33953.1"/>
    <property type="molecule type" value="Genomic_DNA"/>
</dbReference>
<dbReference type="SUPFAM" id="SSF46689">
    <property type="entry name" value="Homeodomain-like"/>
    <property type="match status" value="1"/>
</dbReference>
<keyword evidence="3 5" id="KW-0238">DNA-binding</keyword>
<dbReference type="RefSeq" id="WP_008418115.1">
    <property type="nucleotide sequence ID" value="NC_014297.1"/>
</dbReference>
<keyword evidence="10" id="KW-1185">Reference proteome</keyword>
<dbReference type="KEGG" id="hje:HacjB3_03040"/>
<evidence type="ECO:0000313" key="7">
    <source>
        <dbReference type="EMBL" id="ADJ14001.1"/>
    </source>
</evidence>
<accession>D8J7A6</accession>
<evidence type="ECO:0000259" key="6">
    <source>
        <dbReference type="PROSITE" id="PS50977"/>
    </source>
</evidence>
<feature type="DNA-binding region" description="H-T-H motif" evidence="5">
    <location>
        <begin position="35"/>
        <end position="54"/>
    </location>
</feature>
<dbReference type="STRING" id="795797.HacjB3_03040"/>
<keyword evidence="2" id="KW-0805">Transcription regulation</keyword>
<dbReference type="eggNOG" id="arCOG02646">
    <property type="taxonomic scope" value="Archaea"/>
</dbReference>
<dbReference type="PATRIC" id="fig|795797.18.peg.607"/>
<dbReference type="Proteomes" id="UP000011645">
    <property type="component" value="Unassembled WGS sequence"/>
</dbReference>
<dbReference type="PANTHER" id="PTHR47506">
    <property type="entry name" value="TRANSCRIPTIONAL REGULATORY PROTEIN"/>
    <property type="match status" value="1"/>
</dbReference>
<dbReference type="Proteomes" id="UP000000390">
    <property type="component" value="Chromosome"/>
</dbReference>
<dbReference type="InterPro" id="IPR009057">
    <property type="entry name" value="Homeodomain-like_sf"/>
</dbReference>
<evidence type="ECO:0000313" key="9">
    <source>
        <dbReference type="Proteomes" id="UP000000390"/>
    </source>
</evidence>
<dbReference type="PROSITE" id="PS50977">
    <property type="entry name" value="HTH_TETR_2"/>
    <property type="match status" value="1"/>
</dbReference>
<evidence type="ECO:0000256" key="4">
    <source>
        <dbReference type="ARBA" id="ARBA00023163"/>
    </source>
</evidence>
<sequence length="202" mass="22988">MTQSESCDDDPQTTQEQILQATYRALHRYGYAGLTIQRIADFTDVSKSSIYYHHEDKDELLLAFLERVLRDVQAGFEIEPEHDPVADLERFLERIFASIDPEPATEALPIGAYVEIRSQAVSNAAYRERVTDIDDALESQFRSLLQQGVEQGVVKDVDVGQVSEYLLTTIVGTLERYATTDEFAVEVVRAELERYLEHRVIA</sequence>
<dbReference type="OrthoDB" id="135877at2157"/>
<evidence type="ECO:0000256" key="5">
    <source>
        <dbReference type="PROSITE-ProRule" id="PRU00335"/>
    </source>
</evidence>
<gene>
    <name evidence="7" type="ordered locus">HacjB3_03040</name>
    <name evidence="8" type="ORF">C497_16267</name>
</gene>
<dbReference type="InterPro" id="IPR039538">
    <property type="entry name" value="BetI_C"/>
</dbReference>
<dbReference type="HOGENOM" id="CLU_069356_15_3_2"/>
<reference evidence="7 9" key="1">
    <citation type="journal article" date="2010" name="J. Bacteriol.">
        <title>Complete genome sequence of Halalkalicoccus jeotgali B3(T), an extremely halophilic archaeon.</title>
        <authorList>
            <person name="Roh S.W."/>
            <person name="Nam Y.D."/>
            <person name="Nam S.H."/>
            <person name="Choi S.H."/>
            <person name="Park H.S."/>
            <person name="Bae J.W."/>
        </authorList>
    </citation>
    <scope>NUCLEOTIDE SEQUENCE [LARGE SCALE GENOMIC DNA]</scope>
    <source>
        <strain evidence="7">B3</strain>
        <strain evidence="9">DSM 18796 / CECT 7217 / JCM 14584 / KCTC 4019 / B3</strain>
    </source>
</reference>
<dbReference type="GO" id="GO:0003677">
    <property type="term" value="F:DNA binding"/>
    <property type="evidence" value="ECO:0007669"/>
    <property type="project" value="UniProtKB-UniRule"/>
</dbReference>
<keyword evidence="1" id="KW-0678">Repressor</keyword>
<dbReference type="Pfam" id="PF13977">
    <property type="entry name" value="TetR_C_6"/>
    <property type="match status" value="1"/>
</dbReference>
<evidence type="ECO:0000256" key="2">
    <source>
        <dbReference type="ARBA" id="ARBA00023015"/>
    </source>
</evidence>
<dbReference type="Pfam" id="PF00440">
    <property type="entry name" value="TetR_N"/>
    <property type="match status" value="1"/>
</dbReference>
<proteinExistence type="predicted"/>
<dbReference type="Gene3D" id="1.10.357.10">
    <property type="entry name" value="Tetracycline Repressor, domain 2"/>
    <property type="match status" value="1"/>
</dbReference>
<reference evidence="8 10" key="2">
    <citation type="journal article" date="2014" name="PLoS Genet.">
        <title>Phylogenetically driven sequencing of extremely halophilic archaea reveals strategies for static and dynamic osmo-response.</title>
        <authorList>
            <person name="Becker E.A."/>
            <person name="Seitzer P.M."/>
            <person name="Tritt A."/>
            <person name="Larsen D."/>
            <person name="Krusor M."/>
            <person name="Yao A.I."/>
            <person name="Wu D."/>
            <person name="Madern D."/>
            <person name="Eisen J.A."/>
            <person name="Darling A.E."/>
            <person name="Facciotti M.T."/>
        </authorList>
    </citation>
    <scope>NUCLEOTIDE SEQUENCE [LARGE SCALE GENOMIC DNA]</scope>
    <source>
        <strain evidence="8">B3</strain>
        <strain evidence="10">DSM 18796 / CECT 7217 / JCM 14584 / KCTC 4019 / B3</strain>
    </source>
</reference>
<dbReference type="EMBL" id="CP002062">
    <property type="protein sequence ID" value="ADJ14001.1"/>
    <property type="molecule type" value="Genomic_DNA"/>
</dbReference>
<dbReference type="InterPro" id="IPR001647">
    <property type="entry name" value="HTH_TetR"/>
</dbReference>
<keyword evidence="4" id="KW-0804">Transcription</keyword>
<evidence type="ECO:0000313" key="8">
    <source>
        <dbReference type="EMBL" id="ELY33953.1"/>
    </source>
</evidence>
<dbReference type="InterPro" id="IPR036271">
    <property type="entry name" value="Tet_transcr_reg_TetR-rel_C_sf"/>
</dbReference>
<evidence type="ECO:0000313" key="10">
    <source>
        <dbReference type="Proteomes" id="UP000011645"/>
    </source>
</evidence>
<name>D8J7A6_HALJB</name>
<organism evidence="7 9">
    <name type="scientific">Halalkalicoccus jeotgali (strain DSM 18796 / CECT 7217 / JCM 14584 / KCTC 4019 / B3)</name>
    <dbReference type="NCBI Taxonomy" id="795797"/>
    <lineage>
        <taxon>Archaea</taxon>
        <taxon>Methanobacteriati</taxon>
        <taxon>Methanobacteriota</taxon>
        <taxon>Stenosarchaea group</taxon>
        <taxon>Halobacteria</taxon>
        <taxon>Halobacteriales</taxon>
        <taxon>Halococcaceae</taxon>
        <taxon>Halalkalicoccus</taxon>
    </lineage>
</organism>
<feature type="domain" description="HTH tetR-type" evidence="6">
    <location>
        <begin position="12"/>
        <end position="72"/>
    </location>
</feature>
<protein>
    <submittedName>
        <fullName evidence="7 8">Putative transcriptional regulator</fullName>
    </submittedName>
</protein>
<dbReference type="PANTHER" id="PTHR47506:SF1">
    <property type="entry name" value="HTH-TYPE TRANSCRIPTIONAL REGULATOR YJDC"/>
    <property type="match status" value="1"/>
</dbReference>
<evidence type="ECO:0000256" key="3">
    <source>
        <dbReference type="ARBA" id="ARBA00023125"/>
    </source>
</evidence>